<proteinExistence type="predicted"/>
<dbReference type="AlphaFoldDB" id="A0AAV0MXS7"/>
<gene>
    <name evidence="1" type="ORF">LITE_LOCUS30751</name>
</gene>
<protein>
    <submittedName>
        <fullName evidence="1">Uncharacterized protein</fullName>
    </submittedName>
</protein>
<comment type="caution">
    <text evidence="1">The sequence shown here is derived from an EMBL/GenBank/DDBJ whole genome shotgun (WGS) entry which is preliminary data.</text>
</comment>
<evidence type="ECO:0000313" key="1">
    <source>
        <dbReference type="EMBL" id="CAI0451105.1"/>
    </source>
</evidence>
<name>A0AAV0MXS7_9ROSI</name>
<accession>A0AAV0MXS7</accession>
<dbReference type="Proteomes" id="UP001154282">
    <property type="component" value="Unassembled WGS sequence"/>
</dbReference>
<dbReference type="EMBL" id="CAMGYJ010000007">
    <property type="protein sequence ID" value="CAI0451105.1"/>
    <property type="molecule type" value="Genomic_DNA"/>
</dbReference>
<sequence>MIYGFIRQISAHCDHPSPHLLFAAPNFHGRDGGKKSGRRSALFNKEGKELRREKRVREGEREIIRKMEENYAV</sequence>
<organism evidence="1 2">
    <name type="scientific">Linum tenue</name>
    <dbReference type="NCBI Taxonomy" id="586396"/>
    <lineage>
        <taxon>Eukaryota</taxon>
        <taxon>Viridiplantae</taxon>
        <taxon>Streptophyta</taxon>
        <taxon>Embryophyta</taxon>
        <taxon>Tracheophyta</taxon>
        <taxon>Spermatophyta</taxon>
        <taxon>Magnoliopsida</taxon>
        <taxon>eudicotyledons</taxon>
        <taxon>Gunneridae</taxon>
        <taxon>Pentapetalae</taxon>
        <taxon>rosids</taxon>
        <taxon>fabids</taxon>
        <taxon>Malpighiales</taxon>
        <taxon>Linaceae</taxon>
        <taxon>Linum</taxon>
    </lineage>
</organism>
<keyword evidence="2" id="KW-1185">Reference proteome</keyword>
<evidence type="ECO:0000313" key="2">
    <source>
        <dbReference type="Proteomes" id="UP001154282"/>
    </source>
</evidence>
<reference evidence="1" key="1">
    <citation type="submission" date="2022-08" db="EMBL/GenBank/DDBJ databases">
        <authorList>
            <person name="Gutierrez-Valencia J."/>
        </authorList>
    </citation>
    <scope>NUCLEOTIDE SEQUENCE</scope>
</reference>